<dbReference type="Proteomes" id="UP001162156">
    <property type="component" value="Unassembled WGS sequence"/>
</dbReference>
<organism evidence="2 3">
    <name type="scientific">Rhamnusium bicolor</name>
    <dbReference type="NCBI Taxonomy" id="1586634"/>
    <lineage>
        <taxon>Eukaryota</taxon>
        <taxon>Metazoa</taxon>
        <taxon>Ecdysozoa</taxon>
        <taxon>Arthropoda</taxon>
        <taxon>Hexapoda</taxon>
        <taxon>Insecta</taxon>
        <taxon>Pterygota</taxon>
        <taxon>Neoptera</taxon>
        <taxon>Endopterygota</taxon>
        <taxon>Coleoptera</taxon>
        <taxon>Polyphaga</taxon>
        <taxon>Cucujiformia</taxon>
        <taxon>Chrysomeloidea</taxon>
        <taxon>Cerambycidae</taxon>
        <taxon>Lepturinae</taxon>
        <taxon>Rhagiini</taxon>
        <taxon>Rhamnusium</taxon>
    </lineage>
</organism>
<feature type="transmembrane region" description="Helical" evidence="1">
    <location>
        <begin position="20"/>
        <end position="44"/>
    </location>
</feature>
<evidence type="ECO:0000256" key="1">
    <source>
        <dbReference type="SAM" id="Phobius"/>
    </source>
</evidence>
<gene>
    <name evidence="2" type="ORF">NQ314_003850</name>
</gene>
<keyword evidence="1" id="KW-1133">Transmembrane helix</keyword>
<reference evidence="2" key="1">
    <citation type="journal article" date="2023" name="Insect Mol. Biol.">
        <title>Genome sequencing provides insights into the evolution of gene families encoding plant cell wall-degrading enzymes in longhorned beetles.</title>
        <authorList>
            <person name="Shin N.R."/>
            <person name="Okamura Y."/>
            <person name="Kirsch R."/>
            <person name="Pauchet Y."/>
        </authorList>
    </citation>
    <scope>NUCLEOTIDE SEQUENCE</scope>
    <source>
        <strain evidence="2">RBIC_L_NR</strain>
    </source>
</reference>
<keyword evidence="3" id="KW-1185">Reference proteome</keyword>
<keyword evidence="1" id="KW-0472">Membrane</keyword>
<sequence>MFEEFIPKPKIEVAEERCKFYARIFTLYGIVGNITYACLPLFSVKKCMENKTKHMIKHGIPCGAIGRCILPFKYDYFPVTQIVIVEEILVSTLGTLNFILLS</sequence>
<proteinExistence type="predicted"/>
<protein>
    <submittedName>
        <fullName evidence="2">Uncharacterized protein</fullName>
    </submittedName>
</protein>
<comment type="caution">
    <text evidence="2">The sequence shown here is derived from an EMBL/GenBank/DDBJ whole genome shotgun (WGS) entry which is preliminary data.</text>
</comment>
<evidence type="ECO:0000313" key="3">
    <source>
        <dbReference type="Proteomes" id="UP001162156"/>
    </source>
</evidence>
<name>A0AAV8ZP96_9CUCU</name>
<dbReference type="EMBL" id="JANEYF010001132">
    <property type="protein sequence ID" value="KAJ8965909.1"/>
    <property type="molecule type" value="Genomic_DNA"/>
</dbReference>
<keyword evidence="1" id="KW-0812">Transmembrane</keyword>
<accession>A0AAV8ZP96</accession>
<dbReference type="AlphaFoldDB" id="A0AAV8ZP96"/>
<evidence type="ECO:0000313" key="2">
    <source>
        <dbReference type="EMBL" id="KAJ8965909.1"/>
    </source>
</evidence>